<evidence type="ECO:0000313" key="1">
    <source>
        <dbReference type="EMBL" id="KFM64118.1"/>
    </source>
</evidence>
<feature type="non-terminal residue" evidence="1">
    <location>
        <position position="50"/>
    </location>
</feature>
<keyword evidence="2" id="KW-1185">Reference proteome</keyword>
<name>A0A087TG79_STEMI</name>
<accession>A0A087TG79</accession>
<dbReference type="Proteomes" id="UP000054359">
    <property type="component" value="Unassembled WGS sequence"/>
</dbReference>
<gene>
    <name evidence="1" type="ORF">X975_00661</name>
</gene>
<dbReference type="AlphaFoldDB" id="A0A087TG79"/>
<proteinExistence type="predicted"/>
<reference evidence="1 2" key="1">
    <citation type="submission" date="2013-11" db="EMBL/GenBank/DDBJ databases">
        <title>Genome sequencing of Stegodyphus mimosarum.</title>
        <authorList>
            <person name="Bechsgaard J."/>
        </authorList>
    </citation>
    <scope>NUCLEOTIDE SEQUENCE [LARGE SCALE GENOMIC DNA]</scope>
</reference>
<organism evidence="1 2">
    <name type="scientific">Stegodyphus mimosarum</name>
    <name type="common">African social velvet spider</name>
    <dbReference type="NCBI Taxonomy" id="407821"/>
    <lineage>
        <taxon>Eukaryota</taxon>
        <taxon>Metazoa</taxon>
        <taxon>Ecdysozoa</taxon>
        <taxon>Arthropoda</taxon>
        <taxon>Chelicerata</taxon>
        <taxon>Arachnida</taxon>
        <taxon>Araneae</taxon>
        <taxon>Araneomorphae</taxon>
        <taxon>Entelegynae</taxon>
        <taxon>Eresoidea</taxon>
        <taxon>Eresidae</taxon>
        <taxon>Stegodyphus</taxon>
    </lineage>
</organism>
<dbReference type="EMBL" id="KK115079">
    <property type="protein sequence ID" value="KFM64118.1"/>
    <property type="molecule type" value="Genomic_DNA"/>
</dbReference>
<evidence type="ECO:0000313" key="2">
    <source>
        <dbReference type="Proteomes" id="UP000054359"/>
    </source>
</evidence>
<sequence length="50" mass="5500">MSSLNHITHTFSIQLLSSSSGLSFTNSSVFTKQLESLNFICALFPLSCLF</sequence>
<protein>
    <submittedName>
        <fullName evidence="1">Uncharacterized protein</fullName>
    </submittedName>
</protein>